<feature type="transmembrane region" description="Helical" evidence="2">
    <location>
        <begin position="12"/>
        <end position="34"/>
    </location>
</feature>
<feature type="compositionally biased region" description="Low complexity" evidence="1">
    <location>
        <begin position="175"/>
        <end position="184"/>
    </location>
</feature>
<name>A0AAV9P2F3_9PEZI</name>
<organism evidence="4 5">
    <name type="scientific">Saxophila tyrrhenica</name>
    <dbReference type="NCBI Taxonomy" id="1690608"/>
    <lineage>
        <taxon>Eukaryota</taxon>
        <taxon>Fungi</taxon>
        <taxon>Dikarya</taxon>
        <taxon>Ascomycota</taxon>
        <taxon>Pezizomycotina</taxon>
        <taxon>Dothideomycetes</taxon>
        <taxon>Dothideomycetidae</taxon>
        <taxon>Mycosphaerellales</taxon>
        <taxon>Extremaceae</taxon>
        <taxon>Saxophila</taxon>
    </lineage>
</organism>
<keyword evidence="2" id="KW-0472">Membrane</keyword>
<feature type="domain" description="Rhodopsin" evidence="3">
    <location>
        <begin position="6"/>
        <end position="142"/>
    </location>
</feature>
<dbReference type="Pfam" id="PF20684">
    <property type="entry name" value="Fung_rhodopsin"/>
    <property type="match status" value="1"/>
</dbReference>
<feature type="region of interest" description="Disordered" evidence="1">
    <location>
        <begin position="175"/>
        <end position="294"/>
    </location>
</feature>
<dbReference type="InterPro" id="IPR049326">
    <property type="entry name" value="Rhodopsin_dom_fungi"/>
</dbReference>
<dbReference type="RefSeq" id="XP_064656431.1">
    <property type="nucleotide sequence ID" value="XM_064805326.1"/>
</dbReference>
<dbReference type="PANTHER" id="PTHR38794">
    <property type="entry name" value="INTEGRAL MEMBRANE PROTEIN"/>
    <property type="match status" value="1"/>
</dbReference>
<evidence type="ECO:0000259" key="3">
    <source>
        <dbReference type="Pfam" id="PF20684"/>
    </source>
</evidence>
<keyword evidence="5" id="KW-1185">Reference proteome</keyword>
<feature type="transmembrane region" description="Helical" evidence="2">
    <location>
        <begin position="92"/>
        <end position="113"/>
    </location>
</feature>
<evidence type="ECO:0000313" key="4">
    <source>
        <dbReference type="EMBL" id="KAK5166549.1"/>
    </source>
</evidence>
<dbReference type="Proteomes" id="UP001337655">
    <property type="component" value="Unassembled WGS sequence"/>
</dbReference>
<keyword evidence="2" id="KW-1133">Transmembrane helix</keyword>
<dbReference type="AlphaFoldDB" id="A0AAV9P2F3"/>
<proteinExistence type="predicted"/>
<reference evidence="4 5" key="1">
    <citation type="submission" date="2023-08" db="EMBL/GenBank/DDBJ databases">
        <title>Black Yeasts Isolated from many extreme environments.</title>
        <authorList>
            <person name="Coleine C."/>
            <person name="Stajich J.E."/>
            <person name="Selbmann L."/>
        </authorList>
    </citation>
    <scope>NUCLEOTIDE SEQUENCE [LARGE SCALE GENOMIC DNA]</scope>
    <source>
        <strain evidence="4 5">CCFEE 5935</strain>
    </source>
</reference>
<feature type="compositionally biased region" description="Polar residues" evidence="1">
    <location>
        <begin position="276"/>
        <end position="294"/>
    </location>
</feature>
<sequence length="294" mass="31894">MGSTSTDRYTRYTITIGCGVIAIWTIFSVLGIAFQCGSVNQEIDTPDRCADGAMWYPVTVTNALTDALLAFSFTPVLVNLSMKRQQKFKLSCLWSIRLLVCVATVAQLVSLAGELGSTDQTRAMLIPVVLQQLVLNLSVLTAIILGLSAFFANLSAGRFGTEINGGDYVLSNASGGMKKSSAGSRKMRGSSKGRSRQSISNAGSERDEPLKIYGSRRGGVLSKPSHYGNGETVIRHNPRTVSEDAGSDRSQENIIRQTVTWEVSYNAPGTREDDTQPPQLNDEPNATRTRNFIE</sequence>
<accession>A0AAV9P2F3</accession>
<dbReference type="GeneID" id="89929426"/>
<evidence type="ECO:0000256" key="2">
    <source>
        <dbReference type="SAM" id="Phobius"/>
    </source>
</evidence>
<evidence type="ECO:0000313" key="5">
    <source>
        <dbReference type="Proteomes" id="UP001337655"/>
    </source>
</evidence>
<keyword evidence="2" id="KW-0812">Transmembrane</keyword>
<protein>
    <recommendedName>
        <fullName evidence="3">Rhodopsin domain-containing protein</fullName>
    </recommendedName>
</protein>
<feature type="transmembrane region" description="Helical" evidence="2">
    <location>
        <begin position="133"/>
        <end position="154"/>
    </location>
</feature>
<dbReference type="PANTHER" id="PTHR38794:SF3">
    <property type="entry name" value="INTEGRAL MEMBRANE PROTEIN"/>
    <property type="match status" value="1"/>
</dbReference>
<dbReference type="EMBL" id="JAVRRT010000013">
    <property type="protein sequence ID" value="KAK5166549.1"/>
    <property type="molecule type" value="Genomic_DNA"/>
</dbReference>
<gene>
    <name evidence="4" type="ORF">LTR77_008092</name>
</gene>
<evidence type="ECO:0000256" key="1">
    <source>
        <dbReference type="SAM" id="MobiDB-lite"/>
    </source>
</evidence>
<feature type="transmembrane region" description="Helical" evidence="2">
    <location>
        <begin position="54"/>
        <end position="80"/>
    </location>
</feature>
<feature type="compositionally biased region" description="Polar residues" evidence="1">
    <location>
        <begin position="252"/>
        <end position="263"/>
    </location>
</feature>
<comment type="caution">
    <text evidence="4">The sequence shown here is derived from an EMBL/GenBank/DDBJ whole genome shotgun (WGS) entry which is preliminary data.</text>
</comment>
<feature type="compositionally biased region" description="Basic residues" evidence="1">
    <location>
        <begin position="185"/>
        <end position="195"/>
    </location>
</feature>